<comment type="caution">
    <text evidence="10">The sequence shown here is derived from an EMBL/GenBank/DDBJ whole genome shotgun (WGS) entry which is preliminary data.</text>
</comment>
<dbReference type="EMBL" id="BMQA01000027">
    <property type="protein sequence ID" value="GGJ42855.1"/>
    <property type="molecule type" value="Genomic_DNA"/>
</dbReference>
<evidence type="ECO:0000259" key="9">
    <source>
        <dbReference type="PROSITE" id="PS50893"/>
    </source>
</evidence>
<keyword evidence="6 10" id="KW-0067">ATP-binding</keyword>
<evidence type="ECO:0000256" key="4">
    <source>
        <dbReference type="ARBA" id="ARBA00022737"/>
    </source>
</evidence>
<evidence type="ECO:0000313" key="10">
    <source>
        <dbReference type="EMBL" id="GGJ42855.1"/>
    </source>
</evidence>
<proteinExistence type="predicted"/>
<feature type="domain" description="ABC transporter" evidence="9">
    <location>
        <begin position="11"/>
        <end position="252"/>
    </location>
</feature>
<dbReference type="InterPro" id="IPR027417">
    <property type="entry name" value="P-loop_NTPase"/>
</dbReference>
<keyword evidence="3" id="KW-0762">Sugar transport</keyword>
<dbReference type="GO" id="GO:0005524">
    <property type="term" value="F:ATP binding"/>
    <property type="evidence" value="ECO:0007669"/>
    <property type="project" value="UniProtKB-KW"/>
</dbReference>
<dbReference type="GO" id="GO:0016887">
    <property type="term" value="F:ATP hydrolysis activity"/>
    <property type="evidence" value="ECO:0007669"/>
    <property type="project" value="InterPro"/>
</dbReference>
<protein>
    <submittedName>
        <fullName evidence="10">Sugar ABC transporter ATP-binding protein</fullName>
    </submittedName>
</protein>
<dbReference type="RefSeq" id="WP_189314638.1">
    <property type="nucleotide sequence ID" value="NZ_BMQA01000027.1"/>
</dbReference>
<evidence type="ECO:0000256" key="6">
    <source>
        <dbReference type="ARBA" id="ARBA00022840"/>
    </source>
</evidence>
<sequence>MTERTTTTPRLVAEHASKTYGAVRVLDDAKLVVERGEIHALIGQNGSGKSTLVKILTGYHAPDAGMTLAVDGRSLGTPVKWQEAQQAGVSVVHQDMGLVDHATVSENIGIGSFRRTPFGAISWRKQDEIAERTLARLGVDIDPRLPVGELSPSHRAAVAIARALKNTVPGQGVVILDEATRALPRADLDNFHTVLQRIVGTGTSVLMVSHNLDEVLKLADRVTVLRDGKVAAAGVSTQGLDESDLARFMLGAAVEAVVRTPCPRDDEPPAAHISGLRIGGGEPFDLTVRAGEIVGITGLPGSGFEELPHYLGGSRQAVGTVITPRGTVDLAETSVDKALAAGMALVPERRITDGLAVELTVRENLALPLLRKRGKWWLVTRKWQDELTEQVIERFRVKTGGGSDLIRALSGGNQQKILLAKWLAVEPSLLVLHEPTQAVDVGARVDLLQAVSDVAATGVGVLMLSTEPADLAETCDRILVITPQHEPRELRATTADDILEAVYGATHV</sequence>
<evidence type="ECO:0000256" key="8">
    <source>
        <dbReference type="ARBA" id="ARBA00023136"/>
    </source>
</evidence>
<gene>
    <name evidence="10" type="primary">rbsA</name>
    <name evidence="10" type="ORF">GCM10010121_062610</name>
</gene>
<dbReference type="CDD" id="cd03216">
    <property type="entry name" value="ABC_Carb_Monos_I"/>
    <property type="match status" value="1"/>
</dbReference>
<evidence type="ECO:0000256" key="2">
    <source>
        <dbReference type="ARBA" id="ARBA00022475"/>
    </source>
</evidence>
<dbReference type="AlphaFoldDB" id="A0A917L3E2"/>
<dbReference type="InterPro" id="IPR003439">
    <property type="entry name" value="ABC_transporter-like_ATP-bd"/>
</dbReference>
<evidence type="ECO:0000256" key="3">
    <source>
        <dbReference type="ARBA" id="ARBA00022597"/>
    </source>
</evidence>
<keyword evidence="2" id="KW-1003">Cell membrane</keyword>
<evidence type="ECO:0000256" key="1">
    <source>
        <dbReference type="ARBA" id="ARBA00022448"/>
    </source>
</evidence>
<keyword evidence="5" id="KW-0547">Nucleotide-binding</keyword>
<dbReference type="PROSITE" id="PS00211">
    <property type="entry name" value="ABC_TRANSPORTER_1"/>
    <property type="match status" value="1"/>
</dbReference>
<evidence type="ECO:0000256" key="7">
    <source>
        <dbReference type="ARBA" id="ARBA00022967"/>
    </source>
</evidence>
<accession>A0A917L3E2</accession>
<dbReference type="InterPro" id="IPR050107">
    <property type="entry name" value="ABC_carbohydrate_import_ATPase"/>
</dbReference>
<keyword evidence="4" id="KW-0677">Repeat</keyword>
<dbReference type="PANTHER" id="PTHR43790">
    <property type="entry name" value="CARBOHYDRATE TRANSPORT ATP-BINDING PROTEIN MG119-RELATED"/>
    <property type="match status" value="1"/>
</dbReference>
<dbReference type="CDD" id="cd03215">
    <property type="entry name" value="ABC_Carb_Monos_II"/>
    <property type="match status" value="1"/>
</dbReference>
<name>A0A917L3E2_9ACTN</name>
<keyword evidence="11" id="KW-1185">Reference proteome</keyword>
<keyword evidence="7" id="KW-1278">Translocase</keyword>
<dbReference type="Proteomes" id="UP000657574">
    <property type="component" value="Unassembled WGS sequence"/>
</dbReference>
<dbReference type="PROSITE" id="PS50893">
    <property type="entry name" value="ABC_TRANSPORTER_2"/>
    <property type="match status" value="2"/>
</dbReference>
<dbReference type="InterPro" id="IPR003593">
    <property type="entry name" value="AAA+_ATPase"/>
</dbReference>
<dbReference type="PANTHER" id="PTHR43790:SF3">
    <property type="entry name" value="D-ALLOSE IMPORT ATP-BINDING PROTEIN ALSA-RELATED"/>
    <property type="match status" value="1"/>
</dbReference>
<organism evidence="10 11">
    <name type="scientific">Streptomyces brasiliensis</name>
    <dbReference type="NCBI Taxonomy" id="1954"/>
    <lineage>
        <taxon>Bacteria</taxon>
        <taxon>Bacillati</taxon>
        <taxon>Actinomycetota</taxon>
        <taxon>Actinomycetes</taxon>
        <taxon>Kitasatosporales</taxon>
        <taxon>Streptomycetaceae</taxon>
        <taxon>Streptomyces</taxon>
    </lineage>
</organism>
<keyword evidence="8" id="KW-0472">Membrane</keyword>
<reference evidence="10" key="1">
    <citation type="journal article" date="2014" name="Int. J. Syst. Evol. Microbiol.">
        <title>Complete genome sequence of Corynebacterium casei LMG S-19264T (=DSM 44701T), isolated from a smear-ripened cheese.</title>
        <authorList>
            <consortium name="US DOE Joint Genome Institute (JGI-PGF)"/>
            <person name="Walter F."/>
            <person name="Albersmeier A."/>
            <person name="Kalinowski J."/>
            <person name="Ruckert C."/>
        </authorList>
    </citation>
    <scope>NUCLEOTIDE SEQUENCE</scope>
    <source>
        <strain evidence="10">JCM 3086</strain>
    </source>
</reference>
<dbReference type="Gene3D" id="3.40.50.300">
    <property type="entry name" value="P-loop containing nucleotide triphosphate hydrolases"/>
    <property type="match status" value="2"/>
</dbReference>
<feature type="domain" description="ABC transporter" evidence="9">
    <location>
        <begin position="252"/>
        <end position="508"/>
    </location>
</feature>
<reference evidence="10" key="2">
    <citation type="submission" date="2020-09" db="EMBL/GenBank/DDBJ databases">
        <authorList>
            <person name="Sun Q."/>
            <person name="Ohkuma M."/>
        </authorList>
    </citation>
    <scope>NUCLEOTIDE SEQUENCE</scope>
    <source>
        <strain evidence="10">JCM 3086</strain>
    </source>
</reference>
<dbReference type="SUPFAM" id="SSF52540">
    <property type="entry name" value="P-loop containing nucleoside triphosphate hydrolases"/>
    <property type="match status" value="2"/>
</dbReference>
<dbReference type="Pfam" id="PF00005">
    <property type="entry name" value="ABC_tran"/>
    <property type="match status" value="2"/>
</dbReference>
<evidence type="ECO:0000313" key="11">
    <source>
        <dbReference type="Proteomes" id="UP000657574"/>
    </source>
</evidence>
<dbReference type="SMART" id="SM00382">
    <property type="entry name" value="AAA"/>
    <property type="match status" value="2"/>
</dbReference>
<evidence type="ECO:0000256" key="5">
    <source>
        <dbReference type="ARBA" id="ARBA00022741"/>
    </source>
</evidence>
<dbReference type="InterPro" id="IPR017871">
    <property type="entry name" value="ABC_transporter-like_CS"/>
</dbReference>
<keyword evidence="1" id="KW-0813">Transport</keyword>